<dbReference type="GO" id="GO:0045087">
    <property type="term" value="P:innate immune response"/>
    <property type="evidence" value="ECO:0007669"/>
    <property type="project" value="TreeGrafter"/>
</dbReference>
<evidence type="ECO:0000256" key="1">
    <source>
        <dbReference type="SAM" id="Phobius"/>
    </source>
</evidence>
<dbReference type="eggNOG" id="ENOG502S5RB">
    <property type="taxonomic scope" value="Eukaryota"/>
</dbReference>
<accession>A0A1I7SFW2</accession>
<dbReference type="PANTHER" id="PTHR23208">
    <property type="entry name" value="LYSOZYME PROTEIN"/>
    <property type="match status" value="1"/>
</dbReference>
<reference evidence="3" key="1">
    <citation type="submission" date="2016-11" db="UniProtKB">
        <authorList>
            <consortium name="WormBaseParasite"/>
        </authorList>
    </citation>
    <scope>IDENTIFICATION</scope>
</reference>
<dbReference type="InterPro" id="IPR051595">
    <property type="entry name" value="GH25_Enzymes"/>
</dbReference>
<keyword evidence="1" id="KW-0812">Transmembrane</keyword>
<organism evidence="2 3">
    <name type="scientific">Bursaphelenchus xylophilus</name>
    <name type="common">Pinewood nematode worm</name>
    <name type="synonym">Aphelenchoides xylophilus</name>
    <dbReference type="NCBI Taxonomy" id="6326"/>
    <lineage>
        <taxon>Eukaryota</taxon>
        <taxon>Metazoa</taxon>
        <taxon>Ecdysozoa</taxon>
        <taxon>Nematoda</taxon>
        <taxon>Chromadorea</taxon>
        <taxon>Rhabditida</taxon>
        <taxon>Tylenchina</taxon>
        <taxon>Tylenchomorpha</taxon>
        <taxon>Aphelenchoidea</taxon>
        <taxon>Aphelenchoididae</taxon>
        <taxon>Bursaphelenchus</taxon>
    </lineage>
</organism>
<evidence type="ECO:0000313" key="3">
    <source>
        <dbReference type="WBParaSite" id="BXY_1192500.1"/>
    </source>
</evidence>
<protein>
    <submittedName>
        <fullName evidence="3">GH26 domain-containing protein</fullName>
    </submittedName>
</protein>
<proteinExistence type="predicted"/>
<name>A0A1I7SFW2_BURXY</name>
<dbReference type="Proteomes" id="UP000095284">
    <property type="component" value="Unplaced"/>
</dbReference>
<keyword evidence="1" id="KW-0472">Membrane</keyword>
<keyword evidence="1" id="KW-1133">Transmembrane helix</keyword>
<dbReference type="InterPro" id="IPR017853">
    <property type="entry name" value="GH"/>
</dbReference>
<evidence type="ECO:0000313" key="2">
    <source>
        <dbReference type="Proteomes" id="UP000095284"/>
    </source>
</evidence>
<dbReference type="PANTHER" id="PTHR23208:SF17">
    <property type="entry name" value="LYSOZYME-LIKE PROTEIN 3"/>
    <property type="match status" value="1"/>
</dbReference>
<feature type="transmembrane region" description="Helical" evidence="1">
    <location>
        <begin position="70"/>
        <end position="93"/>
    </location>
</feature>
<dbReference type="Gene3D" id="3.20.20.80">
    <property type="entry name" value="Glycosidases"/>
    <property type="match status" value="1"/>
</dbReference>
<dbReference type="WBParaSite" id="BXY_1192500.1">
    <property type="protein sequence ID" value="BXY_1192500.1"/>
    <property type="gene ID" value="BXY_1192500"/>
</dbReference>
<dbReference type="GO" id="GO:0007165">
    <property type="term" value="P:signal transduction"/>
    <property type="evidence" value="ECO:0007669"/>
    <property type="project" value="TreeGrafter"/>
</dbReference>
<sequence>MLNPTVVIKTIPPLQPPPRDDQKYLSWIGPRSRDLDKNTLLSAGTPSRLRVGSGGQWKYPERRPLRQTPLYYLMVMRIALFVALIVYFAVFWVDGRGGRRGGKGKGKSNLQFAQVAEFSLIQQEILDNRVSLDAKGVKINYYTNWYDYKVITGNSRLIATGSLWYWNVLGSGEGAQTPSNFNDFRAFGPFRSALFKQYGQDKYVCGTYVNQDVYVTSSLQGKPENGVEFTFRSCDSLRGIYESFKAFSGCPTETNKLEKHRRATVMLKFAALLFLIVLANATPTESNGNASRVTLIRGVDFTAAVNTTHSACFKRWGYGMAFVRIYNGQPDEVGFKNLLAVYDDLSVQLVIVPELDGLKTPKTQVSEVLSVAKKKGWGIRGLWLQITSPLSWSKITAKNVQFIQEFAKEAAANKVAVSFYTNWYDYKVITGNSRALSAPTLWYWNVLGTGEAAQTPANLEDFRPFGTFQKALVKQYGQTKNVCEVLVNQNVYEHVRLSDQNSDEILSSVSRIVI</sequence>
<dbReference type="AlphaFoldDB" id="A0A1I7SFW2"/>
<dbReference type="SUPFAM" id="SSF51445">
    <property type="entry name" value="(Trans)glycosidases"/>
    <property type="match status" value="1"/>
</dbReference>